<sequence length="78" mass="8685">MVLKNIISKASLPPITRSAKREMEFASPSLMPGTPGSNTGSCASIIYIIKAMLTNILKKTNFFIFFIKSPIKLYFNKL</sequence>
<evidence type="ECO:0000313" key="1">
    <source>
        <dbReference type="EMBL" id="GAA0721978.1"/>
    </source>
</evidence>
<comment type="caution">
    <text evidence="1">The sequence shown here is derived from an EMBL/GenBank/DDBJ whole genome shotgun (WGS) entry which is preliminary data.</text>
</comment>
<dbReference type="EMBL" id="BAAACF010000001">
    <property type="protein sequence ID" value="GAA0721978.1"/>
    <property type="molecule type" value="Genomic_DNA"/>
</dbReference>
<keyword evidence="2" id="KW-1185">Reference proteome</keyword>
<organism evidence="1 2">
    <name type="scientific">Clostridium malenominatum</name>
    <dbReference type="NCBI Taxonomy" id="1539"/>
    <lineage>
        <taxon>Bacteria</taxon>
        <taxon>Bacillati</taxon>
        <taxon>Bacillota</taxon>
        <taxon>Clostridia</taxon>
        <taxon>Eubacteriales</taxon>
        <taxon>Clostridiaceae</taxon>
        <taxon>Clostridium</taxon>
    </lineage>
</organism>
<dbReference type="Proteomes" id="UP001500339">
    <property type="component" value="Unassembled WGS sequence"/>
</dbReference>
<protein>
    <submittedName>
        <fullName evidence="1">Uncharacterized protein</fullName>
    </submittedName>
</protein>
<proteinExistence type="predicted"/>
<evidence type="ECO:0000313" key="2">
    <source>
        <dbReference type="Proteomes" id="UP001500339"/>
    </source>
</evidence>
<gene>
    <name evidence="1" type="ORF">GCM10008905_12990</name>
</gene>
<reference evidence="1 2" key="1">
    <citation type="journal article" date="2019" name="Int. J. Syst. Evol. Microbiol.">
        <title>The Global Catalogue of Microorganisms (GCM) 10K type strain sequencing project: providing services to taxonomists for standard genome sequencing and annotation.</title>
        <authorList>
            <consortium name="The Broad Institute Genomics Platform"/>
            <consortium name="The Broad Institute Genome Sequencing Center for Infectious Disease"/>
            <person name="Wu L."/>
            <person name="Ma J."/>
        </authorList>
    </citation>
    <scope>NUCLEOTIDE SEQUENCE [LARGE SCALE GENOMIC DNA]</scope>
    <source>
        <strain evidence="1 2">JCM 1405</strain>
    </source>
</reference>
<name>A0ABN1IV59_9CLOT</name>
<accession>A0ABN1IV59</accession>